<dbReference type="GO" id="GO:0000155">
    <property type="term" value="F:phosphorelay sensor kinase activity"/>
    <property type="evidence" value="ECO:0007669"/>
    <property type="project" value="InterPro"/>
</dbReference>
<reference evidence="18" key="1">
    <citation type="submission" date="2022-06" db="EMBL/GenBank/DDBJ databases">
        <title>A novel DMS-producing enzyme.</title>
        <authorList>
            <person name="Zhang Y."/>
        </authorList>
    </citation>
    <scope>NUCLEOTIDE SEQUENCE</scope>
    <source>
        <strain evidence="18">RT37</strain>
    </source>
</reference>
<keyword evidence="7" id="KW-0547">Nucleotide-binding</keyword>
<dbReference type="CDD" id="cd00082">
    <property type="entry name" value="HisKA"/>
    <property type="match status" value="1"/>
</dbReference>
<dbReference type="GO" id="GO:0005524">
    <property type="term" value="F:ATP binding"/>
    <property type="evidence" value="ECO:0007669"/>
    <property type="project" value="UniProtKB-KW"/>
</dbReference>
<dbReference type="InterPro" id="IPR036641">
    <property type="entry name" value="HPT_dom_sf"/>
</dbReference>
<evidence type="ECO:0000256" key="9">
    <source>
        <dbReference type="ARBA" id="ARBA00022989"/>
    </source>
</evidence>
<organism evidence="18">
    <name type="scientific">Halomonas sp. RT37</name>
    <dbReference type="NCBI Taxonomy" id="2950872"/>
    <lineage>
        <taxon>Bacteria</taxon>
        <taxon>Pseudomonadati</taxon>
        <taxon>Pseudomonadota</taxon>
        <taxon>Gammaproteobacteria</taxon>
        <taxon>Oceanospirillales</taxon>
        <taxon>Halomonadaceae</taxon>
        <taxon>Halomonas</taxon>
    </lineage>
</organism>
<comment type="catalytic activity">
    <reaction evidence="1">
        <text>ATP + protein L-histidine = ADP + protein N-phospho-L-histidine.</text>
        <dbReference type="EC" id="2.7.13.3"/>
    </reaction>
</comment>
<dbReference type="PROSITE" id="PS50109">
    <property type="entry name" value="HIS_KIN"/>
    <property type="match status" value="1"/>
</dbReference>
<evidence type="ECO:0000256" key="14">
    <source>
        <dbReference type="SAM" id="Phobius"/>
    </source>
</evidence>
<dbReference type="SUPFAM" id="SSF52172">
    <property type="entry name" value="CheY-like"/>
    <property type="match status" value="1"/>
</dbReference>
<proteinExistence type="predicted"/>
<dbReference type="InterPro" id="IPR004358">
    <property type="entry name" value="Sig_transdc_His_kin-like_C"/>
</dbReference>
<feature type="domain" description="Histidine kinase" evidence="15">
    <location>
        <begin position="235"/>
        <end position="452"/>
    </location>
</feature>
<comment type="subcellular location">
    <subcellularLocation>
        <location evidence="2">Cell membrane</location>
        <topology evidence="2">Multi-pass membrane protein</topology>
    </subcellularLocation>
</comment>
<evidence type="ECO:0000259" key="17">
    <source>
        <dbReference type="PROSITE" id="PS50894"/>
    </source>
</evidence>
<dbReference type="InterPro" id="IPR036097">
    <property type="entry name" value="HisK_dim/P_sf"/>
</dbReference>
<dbReference type="FunFam" id="3.30.565.10:FF:000010">
    <property type="entry name" value="Sensor histidine kinase RcsC"/>
    <property type="match status" value="1"/>
</dbReference>
<keyword evidence="4" id="KW-1003">Cell membrane</keyword>
<feature type="domain" description="Response regulatory" evidence="16">
    <location>
        <begin position="477"/>
        <end position="594"/>
    </location>
</feature>
<dbReference type="SMART" id="SM00387">
    <property type="entry name" value="HATPase_c"/>
    <property type="match status" value="1"/>
</dbReference>
<dbReference type="PANTHER" id="PTHR45339:SF1">
    <property type="entry name" value="HYBRID SIGNAL TRANSDUCTION HISTIDINE KINASE J"/>
    <property type="match status" value="1"/>
</dbReference>
<dbReference type="InterPro" id="IPR036890">
    <property type="entry name" value="HATPase_C_sf"/>
</dbReference>
<evidence type="ECO:0000259" key="15">
    <source>
        <dbReference type="PROSITE" id="PS50109"/>
    </source>
</evidence>
<dbReference type="Pfam" id="PF00072">
    <property type="entry name" value="Response_reg"/>
    <property type="match status" value="1"/>
</dbReference>
<dbReference type="Gene3D" id="1.10.287.130">
    <property type="match status" value="1"/>
</dbReference>
<feature type="domain" description="HPt" evidence="17">
    <location>
        <begin position="624"/>
        <end position="724"/>
    </location>
</feature>
<keyword evidence="5 13" id="KW-0597">Phosphoprotein</keyword>
<dbReference type="RefSeq" id="WP_348826980.1">
    <property type="nucleotide sequence ID" value="NZ_CP098827.1"/>
</dbReference>
<dbReference type="InterPro" id="IPR003661">
    <property type="entry name" value="HisK_dim/P_dom"/>
</dbReference>
<dbReference type="Pfam" id="PF02518">
    <property type="entry name" value="HATPase_c"/>
    <property type="match status" value="1"/>
</dbReference>
<dbReference type="InterPro" id="IPR005467">
    <property type="entry name" value="His_kinase_dom"/>
</dbReference>
<keyword evidence="6 14" id="KW-0812">Transmembrane</keyword>
<keyword evidence="8 18" id="KW-0067">ATP-binding</keyword>
<sequence length="724" mass="79843">MRRYPLRLVFSAVAALTFFAAAMVVIGLVAWRHDNLSHQVVEDITWHSYKLDRDVVLLRNHLLFGEHGPEQLAGFRLEFDLLFSRLNLFRHSDIHDLVEEAPAARRQLSIIISLMQDLDAEVSALASLDSEAEAVLDQHLAALSTETERLIMAVNGHLAEINTAERVRLQRLYLLLLVMILGMSLAGGVMLAVLFKEARDNEASRKALETLSGELEISARRAQSASQAKSDFLATVSHEVRTPLNGVIGMSELLRDLELSEPASRYSHTIHDSARQLMGMIDDILDFSKIEAGRMELDVQPVALDALIEDALELFRPRALDKRLRLLGHVDETLPARLQGDPGRLRQVLLNLLANAIKFTDRGMVRLSVAPVDEGWVQFDVVDTGQGVEASLLPQLFEPFRQGDASVARRYGGTGLGLAISKRLVVAMGGDIGVDSRRGKGSRFWFRLPLVPCDEPRRQPLTVARARAHPKQLAEADLLVVEDNLVNQEVAIAMLERLGCSATLASCGKEALALCSQRRFDLILMDVQMPDLDGREVTRRLRSFSDWRSEVPVVAMTAGGASHDESDCMAAGMNDYLTKPLLMGTLLMVLKRHLLGESETSTTPRGITSLINADTLDALDEGLGGERRDALVDLFGRQARERLPEIQSAYRRGEEEPLAQLAHQLRGEAAGVGAMALAEAARALERCALDGCIEDARGVIDALPELLERTLAAFSRSERRASQT</sequence>
<evidence type="ECO:0000256" key="6">
    <source>
        <dbReference type="ARBA" id="ARBA00022692"/>
    </source>
</evidence>
<dbReference type="PRINTS" id="PR00344">
    <property type="entry name" value="BCTRLSENSOR"/>
</dbReference>
<evidence type="ECO:0000256" key="5">
    <source>
        <dbReference type="ARBA" id="ARBA00022553"/>
    </source>
</evidence>
<dbReference type="PROSITE" id="PS50110">
    <property type="entry name" value="RESPONSE_REGULATORY"/>
    <property type="match status" value="1"/>
</dbReference>
<accession>A0AAU7KG48</accession>
<dbReference type="SUPFAM" id="SSF47384">
    <property type="entry name" value="Homodimeric domain of signal transducing histidine kinase"/>
    <property type="match status" value="1"/>
</dbReference>
<dbReference type="CDD" id="cd17546">
    <property type="entry name" value="REC_hyHK_CKI1_RcsC-like"/>
    <property type="match status" value="1"/>
</dbReference>
<evidence type="ECO:0000256" key="8">
    <source>
        <dbReference type="ARBA" id="ARBA00022840"/>
    </source>
</evidence>
<dbReference type="InterPro" id="IPR008207">
    <property type="entry name" value="Sig_transdc_His_kin_Hpt_dom"/>
</dbReference>
<evidence type="ECO:0000256" key="12">
    <source>
        <dbReference type="PROSITE-ProRule" id="PRU00110"/>
    </source>
</evidence>
<dbReference type="PANTHER" id="PTHR45339">
    <property type="entry name" value="HYBRID SIGNAL TRANSDUCTION HISTIDINE KINASE J"/>
    <property type="match status" value="1"/>
</dbReference>
<evidence type="ECO:0000256" key="1">
    <source>
        <dbReference type="ARBA" id="ARBA00000085"/>
    </source>
</evidence>
<evidence type="ECO:0000256" key="7">
    <source>
        <dbReference type="ARBA" id="ARBA00022741"/>
    </source>
</evidence>
<dbReference type="Gene3D" id="1.20.120.160">
    <property type="entry name" value="HPT domain"/>
    <property type="match status" value="1"/>
</dbReference>
<evidence type="ECO:0000256" key="11">
    <source>
        <dbReference type="ARBA" id="ARBA00023136"/>
    </source>
</evidence>
<keyword evidence="10" id="KW-0902">Two-component regulatory system</keyword>
<dbReference type="EC" id="2.7.13.3" evidence="3"/>
<dbReference type="InterPro" id="IPR003594">
    <property type="entry name" value="HATPase_dom"/>
</dbReference>
<dbReference type="SUPFAM" id="SSF55874">
    <property type="entry name" value="ATPase domain of HSP90 chaperone/DNA topoisomerase II/histidine kinase"/>
    <property type="match status" value="1"/>
</dbReference>
<evidence type="ECO:0000256" key="4">
    <source>
        <dbReference type="ARBA" id="ARBA00022475"/>
    </source>
</evidence>
<dbReference type="SMART" id="SM00448">
    <property type="entry name" value="REC"/>
    <property type="match status" value="1"/>
</dbReference>
<feature type="transmembrane region" description="Helical" evidence="14">
    <location>
        <begin position="6"/>
        <end position="31"/>
    </location>
</feature>
<feature type="transmembrane region" description="Helical" evidence="14">
    <location>
        <begin position="172"/>
        <end position="195"/>
    </location>
</feature>
<dbReference type="SUPFAM" id="SSF47226">
    <property type="entry name" value="Histidine-containing phosphotransfer domain, HPT domain"/>
    <property type="match status" value="1"/>
</dbReference>
<gene>
    <name evidence="18" type="ORF">NFG58_16200</name>
</gene>
<evidence type="ECO:0000259" key="16">
    <source>
        <dbReference type="PROSITE" id="PS50110"/>
    </source>
</evidence>
<feature type="modified residue" description="4-aspartylphosphate" evidence="13">
    <location>
        <position position="526"/>
    </location>
</feature>
<evidence type="ECO:0000256" key="10">
    <source>
        <dbReference type="ARBA" id="ARBA00023012"/>
    </source>
</evidence>
<dbReference type="Pfam" id="PF00512">
    <property type="entry name" value="HisKA"/>
    <property type="match status" value="1"/>
</dbReference>
<dbReference type="Pfam" id="PF01627">
    <property type="entry name" value="Hpt"/>
    <property type="match status" value="1"/>
</dbReference>
<dbReference type="Gene3D" id="3.30.565.10">
    <property type="entry name" value="Histidine kinase-like ATPase, C-terminal domain"/>
    <property type="match status" value="1"/>
</dbReference>
<dbReference type="Gene3D" id="3.40.50.2300">
    <property type="match status" value="1"/>
</dbReference>
<dbReference type="GO" id="GO:0005886">
    <property type="term" value="C:plasma membrane"/>
    <property type="evidence" value="ECO:0007669"/>
    <property type="project" value="UniProtKB-SubCell"/>
</dbReference>
<dbReference type="CDD" id="cd16922">
    <property type="entry name" value="HATPase_EvgS-ArcB-TorS-like"/>
    <property type="match status" value="1"/>
</dbReference>
<keyword evidence="9 14" id="KW-1133">Transmembrane helix</keyword>
<feature type="modified residue" description="Phosphohistidine" evidence="12">
    <location>
        <position position="663"/>
    </location>
</feature>
<dbReference type="InterPro" id="IPR011006">
    <property type="entry name" value="CheY-like_superfamily"/>
</dbReference>
<dbReference type="InterPro" id="IPR001789">
    <property type="entry name" value="Sig_transdc_resp-reg_receiver"/>
</dbReference>
<dbReference type="SMART" id="SM00388">
    <property type="entry name" value="HisKA"/>
    <property type="match status" value="1"/>
</dbReference>
<evidence type="ECO:0000256" key="3">
    <source>
        <dbReference type="ARBA" id="ARBA00012438"/>
    </source>
</evidence>
<evidence type="ECO:0000256" key="13">
    <source>
        <dbReference type="PROSITE-ProRule" id="PRU00169"/>
    </source>
</evidence>
<protein>
    <recommendedName>
        <fullName evidence="3">histidine kinase</fullName>
        <ecNumber evidence="3">2.7.13.3</ecNumber>
    </recommendedName>
</protein>
<evidence type="ECO:0000256" key="2">
    <source>
        <dbReference type="ARBA" id="ARBA00004651"/>
    </source>
</evidence>
<evidence type="ECO:0000313" key="18">
    <source>
        <dbReference type="EMBL" id="XBO70148.1"/>
    </source>
</evidence>
<name>A0AAU7KG48_9GAMM</name>
<keyword evidence="11 14" id="KW-0472">Membrane</keyword>
<dbReference type="PROSITE" id="PS50894">
    <property type="entry name" value="HPT"/>
    <property type="match status" value="1"/>
</dbReference>
<dbReference type="AlphaFoldDB" id="A0AAU7KG48"/>
<dbReference type="EMBL" id="CP098827">
    <property type="protein sequence ID" value="XBO70148.1"/>
    <property type="molecule type" value="Genomic_DNA"/>
</dbReference>